<dbReference type="Proteomes" id="UP000598488">
    <property type="component" value="Unassembled WGS sequence"/>
</dbReference>
<evidence type="ECO:0008006" key="4">
    <source>
        <dbReference type="Google" id="ProtNLM"/>
    </source>
</evidence>
<keyword evidence="1" id="KW-0812">Transmembrane</keyword>
<proteinExistence type="predicted"/>
<dbReference type="RefSeq" id="WP_199462243.1">
    <property type="nucleotide sequence ID" value="NZ_JAEMUH010000006.1"/>
</dbReference>
<name>A0ABS0ZAF1_9GAMM</name>
<organism evidence="2 3">
    <name type="scientific">Marinomonas ostreistagni</name>
    <dbReference type="NCBI Taxonomy" id="359209"/>
    <lineage>
        <taxon>Bacteria</taxon>
        <taxon>Pseudomonadati</taxon>
        <taxon>Pseudomonadota</taxon>
        <taxon>Gammaproteobacteria</taxon>
        <taxon>Oceanospirillales</taxon>
        <taxon>Oceanospirillaceae</taxon>
        <taxon>Marinomonas</taxon>
    </lineage>
</organism>
<reference evidence="2 3" key="1">
    <citation type="submission" date="2020-12" db="EMBL/GenBank/DDBJ databases">
        <title>Comparative genome analysis of fungal antagonists Marinomonas ostreistagni 398 and M. spartinae 468.</title>
        <authorList>
            <person name="Fields J.L."/>
            <person name="Mavrodi O.V."/>
            <person name="Biber P.D."/>
            <person name="Indest K.J."/>
            <person name="Mavrodi D.V."/>
        </authorList>
    </citation>
    <scope>NUCLEOTIDE SEQUENCE [LARGE SCALE GENOMIC DNA]</scope>
    <source>
        <strain evidence="2 3">USM7</strain>
    </source>
</reference>
<comment type="caution">
    <text evidence="2">The sequence shown here is derived from an EMBL/GenBank/DDBJ whole genome shotgun (WGS) entry which is preliminary data.</text>
</comment>
<evidence type="ECO:0000313" key="2">
    <source>
        <dbReference type="EMBL" id="MBJ7550635.1"/>
    </source>
</evidence>
<dbReference type="EMBL" id="JAEMUH010000006">
    <property type="protein sequence ID" value="MBJ7550635.1"/>
    <property type="molecule type" value="Genomic_DNA"/>
</dbReference>
<protein>
    <recommendedName>
        <fullName evidence="4">MSHA biogenesis protein MshP</fullName>
    </recommendedName>
</protein>
<keyword evidence="1" id="KW-0472">Membrane</keyword>
<keyword evidence="1" id="KW-1133">Transmembrane helix</keyword>
<sequence length="137" mass="15857">MINKARQSRGWISLPVVLLIIMLSALLLQQNALFQDHKAWHAVSALNQDSDIWQEAYSTLNRISSSEGGGENCQGFCRPSKGDWQQGSVEGQRIWLQRQRLTEMSIERWCATFDKMRIKCWWREDSGAERSMWLTAP</sequence>
<evidence type="ECO:0000256" key="1">
    <source>
        <dbReference type="SAM" id="Phobius"/>
    </source>
</evidence>
<keyword evidence="3" id="KW-1185">Reference proteome</keyword>
<feature type="transmembrane region" description="Helical" evidence="1">
    <location>
        <begin position="12"/>
        <end position="28"/>
    </location>
</feature>
<accession>A0ABS0ZAF1</accession>
<gene>
    <name evidence="2" type="ORF">JHD44_08080</name>
</gene>
<evidence type="ECO:0000313" key="3">
    <source>
        <dbReference type="Proteomes" id="UP000598488"/>
    </source>
</evidence>